<gene>
    <name evidence="2" type="ORF">H7849_10705</name>
</gene>
<dbReference type="PANTHER" id="PTHR33993">
    <property type="entry name" value="GLYOXALASE-RELATED"/>
    <property type="match status" value="1"/>
</dbReference>
<dbReference type="PROSITE" id="PS51819">
    <property type="entry name" value="VOC"/>
    <property type="match status" value="1"/>
</dbReference>
<protein>
    <submittedName>
        <fullName evidence="2">VOC family protein</fullName>
    </submittedName>
</protein>
<dbReference type="InterPro" id="IPR037523">
    <property type="entry name" value="VOC_core"/>
</dbReference>
<sequence>MPTAQETATSTIVWFEIPATDFPRAIQFYETILGSPLIHQAAWPNLAIFPYQKPGVSGAIGYGEGFKPAGDGVIIYLNCDGKFDAVLNRVETAGGAIVEPKNHLPGVGWIAQIRDSEGNRIGLHAAA</sequence>
<reference evidence="2 3" key="1">
    <citation type="submission" date="2020-08" db="EMBL/GenBank/DDBJ databases">
        <title>Edaphobacter telluris sp. nov. and Acidobacterium dinghuensis sp. nov., two acidobacteria isolated from forest soil.</title>
        <authorList>
            <person name="Fu J."/>
            <person name="Qiu L."/>
        </authorList>
    </citation>
    <scope>NUCLEOTIDE SEQUENCE [LARGE SCALE GENOMIC DNA]</scope>
    <source>
        <strain evidence="2">4Y35</strain>
    </source>
</reference>
<dbReference type="EMBL" id="CP060394">
    <property type="protein sequence ID" value="QNI34315.1"/>
    <property type="molecule type" value="Genomic_DNA"/>
</dbReference>
<evidence type="ECO:0000259" key="1">
    <source>
        <dbReference type="PROSITE" id="PS51819"/>
    </source>
</evidence>
<evidence type="ECO:0000313" key="2">
    <source>
        <dbReference type="EMBL" id="QNI34315.1"/>
    </source>
</evidence>
<proteinExistence type="predicted"/>
<dbReference type="Proteomes" id="UP000515312">
    <property type="component" value="Chromosome"/>
</dbReference>
<dbReference type="Pfam" id="PF00903">
    <property type="entry name" value="Glyoxalase"/>
    <property type="match status" value="1"/>
</dbReference>
<evidence type="ECO:0000313" key="3">
    <source>
        <dbReference type="Proteomes" id="UP000515312"/>
    </source>
</evidence>
<organism evidence="2 3">
    <name type="scientific">Alloacidobacterium dinghuense</name>
    <dbReference type="NCBI Taxonomy" id="2763107"/>
    <lineage>
        <taxon>Bacteria</taxon>
        <taxon>Pseudomonadati</taxon>
        <taxon>Acidobacteriota</taxon>
        <taxon>Terriglobia</taxon>
        <taxon>Terriglobales</taxon>
        <taxon>Acidobacteriaceae</taxon>
        <taxon>Alloacidobacterium</taxon>
    </lineage>
</organism>
<dbReference type="RefSeq" id="WP_186746392.1">
    <property type="nucleotide sequence ID" value="NZ_CP060394.1"/>
</dbReference>
<feature type="domain" description="VOC" evidence="1">
    <location>
        <begin position="11"/>
        <end position="126"/>
    </location>
</feature>
<dbReference type="InterPro" id="IPR052164">
    <property type="entry name" value="Anthracycline_SecMetBiosynth"/>
</dbReference>
<dbReference type="Gene3D" id="3.10.180.10">
    <property type="entry name" value="2,3-Dihydroxybiphenyl 1,2-Dioxygenase, domain 1"/>
    <property type="match status" value="1"/>
</dbReference>
<dbReference type="CDD" id="cd07247">
    <property type="entry name" value="SgaA_N_like"/>
    <property type="match status" value="1"/>
</dbReference>
<keyword evidence="3" id="KW-1185">Reference proteome</keyword>
<dbReference type="InterPro" id="IPR029068">
    <property type="entry name" value="Glyas_Bleomycin-R_OHBP_Dase"/>
</dbReference>
<dbReference type="InterPro" id="IPR004360">
    <property type="entry name" value="Glyas_Fos-R_dOase_dom"/>
</dbReference>
<accession>A0A7G8BP45</accession>
<dbReference type="PANTHER" id="PTHR33993:SF2">
    <property type="entry name" value="VOC DOMAIN-CONTAINING PROTEIN"/>
    <property type="match status" value="1"/>
</dbReference>
<dbReference type="SUPFAM" id="SSF54593">
    <property type="entry name" value="Glyoxalase/Bleomycin resistance protein/Dihydroxybiphenyl dioxygenase"/>
    <property type="match status" value="1"/>
</dbReference>
<name>A0A7G8BP45_9BACT</name>
<dbReference type="AlphaFoldDB" id="A0A7G8BP45"/>
<dbReference type="KEGG" id="adin:H7849_10705"/>